<protein>
    <submittedName>
        <fullName evidence="2">Uncharacterized protein</fullName>
    </submittedName>
</protein>
<gene>
    <name evidence="2" type="ORF">MTR67_047643</name>
</gene>
<keyword evidence="3" id="KW-1185">Reference proteome</keyword>
<evidence type="ECO:0000313" key="3">
    <source>
        <dbReference type="Proteomes" id="UP001234989"/>
    </source>
</evidence>
<accession>A0AAF0ZYE6</accession>
<reference evidence="2" key="1">
    <citation type="submission" date="2023-08" db="EMBL/GenBank/DDBJ databases">
        <title>A de novo genome assembly of Solanum verrucosum Schlechtendal, a Mexican diploid species geographically isolated from the other diploid A-genome species in potato relatives.</title>
        <authorList>
            <person name="Hosaka K."/>
        </authorList>
    </citation>
    <scope>NUCLEOTIDE SEQUENCE</scope>
    <source>
        <tissue evidence="2">Young leaves</tissue>
    </source>
</reference>
<dbReference type="AlphaFoldDB" id="A0AAF0ZYE6"/>
<proteinExistence type="predicted"/>
<evidence type="ECO:0000256" key="1">
    <source>
        <dbReference type="SAM" id="MobiDB-lite"/>
    </source>
</evidence>
<dbReference type="EMBL" id="CP133622">
    <property type="protein sequence ID" value="WMV54258.1"/>
    <property type="molecule type" value="Genomic_DNA"/>
</dbReference>
<dbReference type="Proteomes" id="UP001234989">
    <property type="component" value="Chromosome 11"/>
</dbReference>
<evidence type="ECO:0000313" key="2">
    <source>
        <dbReference type="EMBL" id="WMV54258.1"/>
    </source>
</evidence>
<sequence length="157" mass="18640">MTKEQIEKDKEWKENMAKMMTQMDLLSKYIMFSVSKGVNAVGVSGVNPNDAHFEALYNEEVHFLANQGGSFRLNYPRPSGNEGWNREHDECWRDRDREWRYRGTNWKERDGDKERYEPPHERQKPKEKKVGTENFCTKYMLARIINKVKGSEKCSKK</sequence>
<feature type="region of interest" description="Disordered" evidence="1">
    <location>
        <begin position="103"/>
        <end position="130"/>
    </location>
</feature>
<organism evidence="2 3">
    <name type="scientific">Solanum verrucosum</name>
    <dbReference type="NCBI Taxonomy" id="315347"/>
    <lineage>
        <taxon>Eukaryota</taxon>
        <taxon>Viridiplantae</taxon>
        <taxon>Streptophyta</taxon>
        <taxon>Embryophyta</taxon>
        <taxon>Tracheophyta</taxon>
        <taxon>Spermatophyta</taxon>
        <taxon>Magnoliopsida</taxon>
        <taxon>eudicotyledons</taxon>
        <taxon>Gunneridae</taxon>
        <taxon>Pentapetalae</taxon>
        <taxon>asterids</taxon>
        <taxon>lamiids</taxon>
        <taxon>Solanales</taxon>
        <taxon>Solanaceae</taxon>
        <taxon>Solanoideae</taxon>
        <taxon>Solaneae</taxon>
        <taxon>Solanum</taxon>
    </lineage>
</organism>
<name>A0AAF0ZYE6_SOLVR</name>